<sequence>MLKSSGISFYRLIKHTILLCIYESSTLSLRRLRINTQNHKTNLGTSL</sequence>
<evidence type="ECO:0000313" key="1">
    <source>
        <dbReference type="EMBL" id="CDW17615.1"/>
    </source>
</evidence>
<organism evidence="1">
    <name type="scientific">Lepeophtheirus salmonis</name>
    <name type="common">Salmon louse</name>
    <name type="synonym">Caligus salmonis</name>
    <dbReference type="NCBI Taxonomy" id="72036"/>
    <lineage>
        <taxon>Eukaryota</taxon>
        <taxon>Metazoa</taxon>
        <taxon>Ecdysozoa</taxon>
        <taxon>Arthropoda</taxon>
        <taxon>Crustacea</taxon>
        <taxon>Multicrustacea</taxon>
        <taxon>Hexanauplia</taxon>
        <taxon>Copepoda</taxon>
        <taxon>Siphonostomatoida</taxon>
        <taxon>Caligidae</taxon>
        <taxon>Lepeophtheirus</taxon>
    </lineage>
</organism>
<protein>
    <submittedName>
        <fullName evidence="1">Uncharacterized protein</fullName>
    </submittedName>
</protein>
<dbReference type="AlphaFoldDB" id="A0A0K2SVT1"/>
<accession>A0A0K2SVT1</accession>
<proteinExistence type="predicted"/>
<dbReference type="EMBL" id="HACA01000254">
    <property type="protein sequence ID" value="CDW17615.1"/>
    <property type="molecule type" value="Transcribed_RNA"/>
</dbReference>
<reference evidence="1" key="1">
    <citation type="submission" date="2014-05" db="EMBL/GenBank/DDBJ databases">
        <authorList>
            <person name="Chronopoulou M."/>
        </authorList>
    </citation>
    <scope>NUCLEOTIDE SEQUENCE</scope>
    <source>
        <tissue evidence="1">Whole organism</tissue>
    </source>
</reference>
<name>A0A0K2SVT1_LEPSM</name>